<evidence type="ECO:0000313" key="1">
    <source>
        <dbReference type="EMBL" id="CAB3980936.1"/>
    </source>
</evidence>
<dbReference type="Proteomes" id="UP001152795">
    <property type="component" value="Unassembled WGS sequence"/>
</dbReference>
<protein>
    <submittedName>
        <fullName evidence="1">Uncharacterized protein</fullName>
    </submittedName>
</protein>
<reference evidence="1" key="1">
    <citation type="submission" date="2020-04" db="EMBL/GenBank/DDBJ databases">
        <authorList>
            <person name="Alioto T."/>
            <person name="Alioto T."/>
            <person name="Gomez Garrido J."/>
        </authorList>
    </citation>
    <scope>NUCLEOTIDE SEQUENCE</scope>
    <source>
        <strain evidence="1">A484AB</strain>
    </source>
</reference>
<proteinExistence type="predicted"/>
<sequence length="152" mass="17663">MQKVLPGFALKKSMERLRKGIKKDLRKDELANKDVADAVSFIETKTMKKRGSLIKFNDPSSKPKNLLEDKRSSLNWWYSSHRTTFFESSTDLFEALVDVISSYYVFHINYPDQMSGILYFLQDFALDVSDTTQQSIKYSSFVAELQCDVHRQ</sequence>
<evidence type="ECO:0000313" key="2">
    <source>
        <dbReference type="Proteomes" id="UP001152795"/>
    </source>
</evidence>
<keyword evidence="2" id="KW-1185">Reference proteome</keyword>
<dbReference type="OrthoDB" id="6419603at2759"/>
<dbReference type="EMBL" id="CACRXK020000337">
    <property type="protein sequence ID" value="CAB3980936.1"/>
    <property type="molecule type" value="Genomic_DNA"/>
</dbReference>
<accession>A0A6S7FY91</accession>
<name>A0A6S7FY91_PARCT</name>
<gene>
    <name evidence="1" type="ORF">PACLA_8A047407</name>
</gene>
<comment type="caution">
    <text evidence="1">The sequence shown here is derived from an EMBL/GenBank/DDBJ whole genome shotgun (WGS) entry which is preliminary data.</text>
</comment>
<organism evidence="1 2">
    <name type="scientific">Paramuricea clavata</name>
    <name type="common">Red gorgonian</name>
    <name type="synonym">Violescent sea-whip</name>
    <dbReference type="NCBI Taxonomy" id="317549"/>
    <lineage>
        <taxon>Eukaryota</taxon>
        <taxon>Metazoa</taxon>
        <taxon>Cnidaria</taxon>
        <taxon>Anthozoa</taxon>
        <taxon>Octocorallia</taxon>
        <taxon>Malacalcyonacea</taxon>
        <taxon>Plexauridae</taxon>
        <taxon>Paramuricea</taxon>
    </lineage>
</organism>
<dbReference type="AlphaFoldDB" id="A0A6S7FY91"/>